<dbReference type="EMBL" id="BAABLV010000020">
    <property type="protein sequence ID" value="GAA4897564.1"/>
    <property type="molecule type" value="Genomic_DNA"/>
</dbReference>
<organism evidence="1 2">
    <name type="scientific">Tessaracoccus lubricantis</name>
    <dbReference type="NCBI Taxonomy" id="545543"/>
    <lineage>
        <taxon>Bacteria</taxon>
        <taxon>Bacillati</taxon>
        <taxon>Actinomycetota</taxon>
        <taxon>Actinomycetes</taxon>
        <taxon>Propionibacteriales</taxon>
        <taxon>Propionibacteriaceae</taxon>
        <taxon>Tessaracoccus</taxon>
    </lineage>
</organism>
<dbReference type="Proteomes" id="UP001501521">
    <property type="component" value="Unassembled WGS sequence"/>
</dbReference>
<accession>A0ABP9FAI2</accession>
<reference evidence="2" key="1">
    <citation type="journal article" date="2019" name="Int. J. Syst. Evol. Microbiol.">
        <title>The Global Catalogue of Microorganisms (GCM) 10K type strain sequencing project: providing services to taxonomists for standard genome sequencing and annotation.</title>
        <authorList>
            <consortium name="The Broad Institute Genomics Platform"/>
            <consortium name="The Broad Institute Genome Sequencing Center for Infectious Disease"/>
            <person name="Wu L."/>
            <person name="Ma J."/>
        </authorList>
    </citation>
    <scope>NUCLEOTIDE SEQUENCE [LARGE SCALE GENOMIC DNA]</scope>
    <source>
        <strain evidence="2">JCM 19125</strain>
    </source>
</reference>
<gene>
    <name evidence="1" type="ORF">GCM10025789_14330</name>
</gene>
<sequence length="202" mass="21692">MGAMELREIGLDLPLDSVGNNVLVETEAGRTVLRRNRRGNSHKLTAHLPDGRQVKLDGVPGQRTVRQAVAAMSSARPLRAFQLPAGKVEARLHPVRTVLAFLPWAIGIVAAGVGAHGRLARHLALRRPGARHHDPDHRAGRRQEVAGRLAVDASATASERTTALERAVAILDDLALYYLPTGAQARRAMLGGAPPQLPGRRS</sequence>
<keyword evidence="2" id="KW-1185">Reference proteome</keyword>
<evidence type="ECO:0000313" key="1">
    <source>
        <dbReference type="EMBL" id="GAA4897564.1"/>
    </source>
</evidence>
<proteinExistence type="predicted"/>
<name>A0ABP9FAI2_9ACTN</name>
<comment type="caution">
    <text evidence="1">The sequence shown here is derived from an EMBL/GenBank/DDBJ whole genome shotgun (WGS) entry which is preliminary data.</text>
</comment>
<evidence type="ECO:0000313" key="2">
    <source>
        <dbReference type="Proteomes" id="UP001501521"/>
    </source>
</evidence>
<protein>
    <submittedName>
        <fullName evidence="1">Uncharacterized protein</fullName>
    </submittedName>
</protein>